<accession>A0A3Q8WVH3</accession>
<dbReference type="AlphaFoldDB" id="A0A3Q8WVH3"/>
<gene>
    <name evidence="2" type="ORF">EJO69_06700</name>
</gene>
<dbReference type="KEGG" id="fsl:EJO69_06700"/>
<feature type="transmembrane region" description="Helical" evidence="1">
    <location>
        <begin position="38"/>
        <end position="57"/>
    </location>
</feature>
<name>A0A3Q8WVH3_9ACTO</name>
<feature type="transmembrane region" description="Helical" evidence="1">
    <location>
        <begin position="7"/>
        <end position="26"/>
    </location>
</feature>
<evidence type="ECO:0000313" key="3">
    <source>
        <dbReference type="Proteomes" id="UP000270021"/>
    </source>
</evidence>
<dbReference type="Pfam" id="PF11377">
    <property type="entry name" value="DUF3180"/>
    <property type="match status" value="1"/>
</dbReference>
<evidence type="ECO:0000256" key="1">
    <source>
        <dbReference type="SAM" id="Phobius"/>
    </source>
</evidence>
<organism evidence="2 3">
    <name type="scientific">Flaviflexus salsibiostraticola</name>
    <dbReference type="NCBI Taxonomy" id="1282737"/>
    <lineage>
        <taxon>Bacteria</taxon>
        <taxon>Bacillati</taxon>
        <taxon>Actinomycetota</taxon>
        <taxon>Actinomycetes</taxon>
        <taxon>Actinomycetales</taxon>
        <taxon>Actinomycetaceae</taxon>
        <taxon>Flaviflexus</taxon>
    </lineage>
</organism>
<keyword evidence="1" id="KW-1133">Transmembrane helix</keyword>
<keyword evidence="1" id="KW-0472">Membrane</keyword>
<dbReference type="EMBL" id="CP034438">
    <property type="protein sequence ID" value="AZN30032.1"/>
    <property type="molecule type" value="Genomic_DNA"/>
</dbReference>
<dbReference type="InterPro" id="IPR021517">
    <property type="entry name" value="DUF3180"/>
</dbReference>
<reference evidence="2 3" key="1">
    <citation type="submission" date="2018-12" db="EMBL/GenBank/DDBJ databases">
        <title>Complete genome sequence of Flaviflexus salsibiostraticola KCTC 33148.</title>
        <authorList>
            <person name="Bae J.-W."/>
        </authorList>
    </citation>
    <scope>NUCLEOTIDE SEQUENCE [LARGE SCALE GENOMIC DNA]</scope>
    <source>
        <strain evidence="2 3">KCTC 33148</strain>
    </source>
</reference>
<dbReference type="RefSeq" id="WP_126040430.1">
    <property type="nucleotide sequence ID" value="NZ_CP034438.1"/>
</dbReference>
<keyword evidence="3" id="KW-1185">Reference proteome</keyword>
<proteinExistence type="predicted"/>
<sequence length="153" mass="15607">MTSPVQMGSWFVLGLLAALLGVSVWLDSAMPLVSIPPFAWTLPLLLAVAVLASAWQVRSLAKGGPARVNALTAARIAILSQACGRGGMLLGGIGVGAWLAVDGSHAAYLDEQSARALWMGLTSVALGGAGLLGEWWCSIDENEDEPPAAAAGA</sequence>
<evidence type="ECO:0000313" key="2">
    <source>
        <dbReference type="EMBL" id="AZN30032.1"/>
    </source>
</evidence>
<protein>
    <submittedName>
        <fullName evidence="2">DUF3180 domain-containing protein</fullName>
    </submittedName>
</protein>
<keyword evidence="1" id="KW-0812">Transmembrane</keyword>
<dbReference type="Proteomes" id="UP000270021">
    <property type="component" value="Chromosome"/>
</dbReference>